<comment type="caution">
    <text evidence="2">The sequence shown here is derived from an EMBL/GenBank/DDBJ whole genome shotgun (WGS) entry which is preliminary data.</text>
</comment>
<feature type="compositionally biased region" description="Pro residues" evidence="1">
    <location>
        <begin position="170"/>
        <end position="181"/>
    </location>
</feature>
<feature type="compositionally biased region" description="Low complexity" evidence="1">
    <location>
        <begin position="150"/>
        <end position="167"/>
    </location>
</feature>
<dbReference type="AlphaFoldDB" id="A0A921UJD5"/>
<reference evidence="2" key="2">
    <citation type="submission" date="2020-10" db="EMBL/GenBank/DDBJ databases">
        <authorList>
            <person name="Cooper E.A."/>
            <person name="Brenton Z.W."/>
            <person name="Flinn B.S."/>
            <person name="Jenkins J."/>
            <person name="Shu S."/>
            <person name="Flowers D."/>
            <person name="Luo F."/>
            <person name="Wang Y."/>
            <person name="Xia P."/>
            <person name="Barry K."/>
            <person name="Daum C."/>
            <person name="Lipzen A."/>
            <person name="Yoshinaga Y."/>
            <person name="Schmutz J."/>
            <person name="Saski C."/>
            <person name="Vermerris W."/>
            <person name="Kresovich S."/>
        </authorList>
    </citation>
    <scope>NUCLEOTIDE SEQUENCE</scope>
</reference>
<gene>
    <name evidence="2" type="ORF">BDA96_04G212400</name>
</gene>
<accession>A0A921UJD5</accession>
<dbReference type="Proteomes" id="UP000807115">
    <property type="component" value="Chromosome 4"/>
</dbReference>
<evidence type="ECO:0000313" key="2">
    <source>
        <dbReference type="EMBL" id="KAG0533664.1"/>
    </source>
</evidence>
<feature type="region of interest" description="Disordered" evidence="1">
    <location>
        <begin position="91"/>
        <end position="242"/>
    </location>
</feature>
<protein>
    <submittedName>
        <fullName evidence="2">Uncharacterized protein</fullName>
    </submittedName>
</protein>
<feature type="compositionally biased region" description="Low complexity" evidence="1">
    <location>
        <begin position="182"/>
        <end position="209"/>
    </location>
</feature>
<proteinExistence type="predicted"/>
<dbReference type="EMBL" id="CM027683">
    <property type="protein sequence ID" value="KAG0533664.1"/>
    <property type="molecule type" value="Genomic_DNA"/>
</dbReference>
<reference evidence="2" key="1">
    <citation type="journal article" date="2019" name="BMC Genomics">
        <title>A new reference genome for Sorghum bicolor reveals high levels of sequence similarity between sweet and grain genotypes: implications for the genetics of sugar metabolism.</title>
        <authorList>
            <person name="Cooper E.A."/>
            <person name="Brenton Z.W."/>
            <person name="Flinn B.S."/>
            <person name="Jenkins J."/>
            <person name="Shu S."/>
            <person name="Flowers D."/>
            <person name="Luo F."/>
            <person name="Wang Y."/>
            <person name="Xia P."/>
            <person name="Barry K."/>
            <person name="Daum C."/>
            <person name="Lipzen A."/>
            <person name="Yoshinaga Y."/>
            <person name="Schmutz J."/>
            <person name="Saski C."/>
            <person name="Vermerris W."/>
            <person name="Kresovich S."/>
        </authorList>
    </citation>
    <scope>NUCLEOTIDE SEQUENCE</scope>
</reference>
<name>A0A921UJD5_SORBI</name>
<evidence type="ECO:0000313" key="3">
    <source>
        <dbReference type="Proteomes" id="UP000807115"/>
    </source>
</evidence>
<evidence type="ECO:0000256" key="1">
    <source>
        <dbReference type="SAM" id="MobiDB-lite"/>
    </source>
</evidence>
<organism evidence="2 3">
    <name type="scientific">Sorghum bicolor</name>
    <name type="common">Sorghum</name>
    <name type="synonym">Sorghum vulgare</name>
    <dbReference type="NCBI Taxonomy" id="4558"/>
    <lineage>
        <taxon>Eukaryota</taxon>
        <taxon>Viridiplantae</taxon>
        <taxon>Streptophyta</taxon>
        <taxon>Embryophyta</taxon>
        <taxon>Tracheophyta</taxon>
        <taxon>Spermatophyta</taxon>
        <taxon>Magnoliopsida</taxon>
        <taxon>Liliopsida</taxon>
        <taxon>Poales</taxon>
        <taxon>Poaceae</taxon>
        <taxon>PACMAD clade</taxon>
        <taxon>Panicoideae</taxon>
        <taxon>Andropogonodae</taxon>
        <taxon>Andropogoneae</taxon>
        <taxon>Sorghinae</taxon>
        <taxon>Sorghum</taxon>
    </lineage>
</organism>
<sequence>MGTLMLCIIMDGDMDPPGPRGPVSACRRLAGATHGSSVTGAGRSRGPAWGTVPVRCGCAAPVCGSGRLGGWPGPSVRPSLVTWLDWTRRIDLDSTPPPAPLHRGRRRARRGPGSGTGESVRRHHRALPSRPRPSAQLCSPNRTRARDSPRPLSSSSSSCSGRRSAGLAHFPPPSSPPPLPRPAAATPRAPSPNPSLAAAAAAPAPALPRRPTERVRRPGQRRRPPPLPYGGVPPRWNALFEV</sequence>